<evidence type="ECO:0000256" key="1">
    <source>
        <dbReference type="ARBA" id="ARBA00001933"/>
    </source>
</evidence>
<dbReference type="InterPro" id="IPR015421">
    <property type="entry name" value="PyrdxlP-dep_Trfase_major"/>
</dbReference>
<evidence type="ECO:0000313" key="8">
    <source>
        <dbReference type="Proteomes" id="UP000002030"/>
    </source>
</evidence>
<dbReference type="InterPro" id="IPR015424">
    <property type="entry name" value="PyrdxlP-dep_Trfase"/>
</dbReference>
<dbReference type="GO" id="GO:0005829">
    <property type="term" value="C:cytosol"/>
    <property type="evidence" value="ECO:0007669"/>
    <property type="project" value="TreeGrafter"/>
</dbReference>
<dbReference type="GO" id="GO:0008732">
    <property type="term" value="F:L-allo-threonine aldolase activity"/>
    <property type="evidence" value="ECO:0007669"/>
    <property type="project" value="TreeGrafter"/>
</dbReference>
<reference evidence="7 8" key="1">
    <citation type="journal article" date="2009" name="Stand. Genomic Sci.">
        <title>Complete genome sequence of Thermanaerovibrio acidaminovorans type strain (Su883).</title>
        <authorList>
            <person name="Chovatia M."/>
            <person name="Sikorski J."/>
            <person name="Schroder M."/>
            <person name="Lapidus A."/>
            <person name="Nolan M."/>
            <person name="Tice H."/>
            <person name="Glavina Del Rio T."/>
            <person name="Copeland A."/>
            <person name="Cheng J.F."/>
            <person name="Lucas S."/>
            <person name="Chen F."/>
            <person name="Bruce D."/>
            <person name="Goodwin L."/>
            <person name="Pitluck S."/>
            <person name="Ivanova N."/>
            <person name="Mavromatis K."/>
            <person name="Ovchinnikova G."/>
            <person name="Pati A."/>
            <person name="Chen A."/>
            <person name="Palaniappan K."/>
            <person name="Land M."/>
            <person name="Hauser L."/>
            <person name="Chang Y.J."/>
            <person name="Jeffries C.D."/>
            <person name="Chain P."/>
            <person name="Saunders E."/>
            <person name="Detter J.C."/>
            <person name="Brettin T."/>
            <person name="Rohde M."/>
            <person name="Goker M."/>
            <person name="Spring S."/>
            <person name="Bristow J."/>
            <person name="Markowitz V."/>
            <person name="Hugenholtz P."/>
            <person name="Kyrpides N.C."/>
            <person name="Klenk H.P."/>
            <person name="Eisen J.A."/>
        </authorList>
    </citation>
    <scope>NUCLEOTIDE SEQUENCE [LARGE SCALE GENOMIC DNA]</scope>
    <source>
        <strain evidence="8">ATCC 49978 / DSM 6589 / Su883</strain>
    </source>
</reference>
<dbReference type="SUPFAM" id="SSF53383">
    <property type="entry name" value="PLP-dependent transferases"/>
    <property type="match status" value="1"/>
</dbReference>
<dbReference type="AlphaFoldDB" id="D1B6W5"/>
<dbReference type="EC" id="4.1.2.5" evidence="7"/>
<feature type="domain" description="Aromatic amino acid beta-eliminating lyase/threonine aldolase" evidence="6">
    <location>
        <begin position="3"/>
        <end position="285"/>
    </location>
</feature>
<dbReference type="OrthoDB" id="9774495at2"/>
<dbReference type="EMBL" id="CP001818">
    <property type="protein sequence ID" value="ACZ19756.1"/>
    <property type="molecule type" value="Genomic_DNA"/>
</dbReference>
<dbReference type="InterPro" id="IPR023603">
    <property type="entry name" value="Low_specificity_L-TA-like"/>
</dbReference>
<gene>
    <name evidence="7" type="ordered locus">Taci_1535</name>
</gene>
<dbReference type="STRING" id="525903.Taci_1535"/>
<evidence type="ECO:0000256" key="4">
    <source>
        <dbReference type="ARBA" id="ARBA00023239"/>
    </source>
</evidence>
<evidence type="ECO:0000259" key="6">
    <source>
        <dbReference type="Pfam" id="PF01212"/>
    </source>
</evidence>
<dbReference type="eggNOG" id="COG2008">
    <property type="taxonomic scope" value="Bacteria"/>
</dbReference>
<feature type="modified residue" description="N6-(pyridoxal phosphate)lysine" evidence="5">
    <location>
        <position position="200"/>
    </location>
</feature>
<keyword evidence="8" id="KW-1185">Reference proteome</keyword>
<dbReference type="GO" id="GO:0006545">
    <property type="term" value="P:glycine biosynthetic process"/>
    <property type="evidence" value="ECO:0007669"/>
    <property type="project" value="TreeGrafter"/>
</dbReference>
<protein>
    <submittedName>
        <fullName evidence="7">Threonine aldolase</fullName>
        <ecNumber evidence="7">4.1.2.5</ecNumber>
    </submittedName>
</protein>
<dbReference type="PIRSF" id="PIRSF017617">
    <property type="entry name" value="Thr_aldolase"/>
    <property type="match status" value="1"/>
</dbReference>
<keyword evidence="4 7" id="KW-0456">Lyase</keyword>
<dbReference type="Gene3D" id="3.40.640.10">
    <property type="entry name" value="Type I PLP-dependent aspartate aminotransferase-like (Major domain)"/>
    <property type="match status" value="1"/>
</dbReference>
<evidence type="ECO:0000256" key="3">
    <source>
        <dbReference type="ARBA" id="ARBA00022898"/>
    </source>
</evidence>
<dbReference type="GO" id="GO:0006567">
    <property type="term" value="P:L-threonine catabolic process"/>
    <property type="evidence" value="ECO:0007669"/>
    <property type="project" value="TreeGrafter"/>
</dbReference>
<evidence type="ECO:0000313" key="7">
    <source>
        <dbReference type="EMBL" id="ACZ19756.1"/>
    </source>
</evidence>
<dbReference type="Gene3D" id="3.90.1150.10">
    <property type="entry name" value="Aspartate Aminotransferase, domain 1"/>
    <property type="match status" value="1"/>
</dbReference>
<keyword evidence="3" id="KW-0663">Pyridoxal phosphate</keyword>
<sequence length="342" mass="36147">MIDFRSDTVTKPSDEMRRAMAAAEVGDDVYGEDPTVRRLEEMGAQMLGTQDALFVCSGTMGNLLAVLTWCGRGTSALVGRGSHVYSFEAGGMAALGGVMPVVLDDSSGAPSEEEVLSSVPLRGNVHFAPGRLLCLEDTHNSRGGLALGPDRLRAPSGAARSLGLKVHLDGARLFNAALAVGCSPSDYGAVADSIMVCLSKGLGAPMGSLLCGPADFVREARHWRKRVGGGLRQAGVVAAAGIVALGQWGRLEEDHRKAQLLADMLEEGGLGVQRVPCPTNMVYLELPPHVRREEFVSNLARQGVLVSPSPDGRIRLVTHRDVSWDQVVQGARLVLKEAGFGS</sequence>
<name>D1B6W5_THEAS</name>
<evidence type="ECO:0000256" key="5">
    <source>
        <dbReference type="PIRSR" id="PIRSR017617-1"/>
    </source>
</evidence>
<dbReference type="PANTHER" id="PTHR48097:SF9">
    <property type="entry name" value="L-THREONINE ALDOLASE"/>
    <property type="match status" value="1"/>
</dbReference>
<dbReference type="NCBIfam" id="NF041359">
    <property type="entry name" value="GntG_guanitoxin"/>
    <property type="match status" value="1"/>
</dbReference>
<dbReference type="InterPro" id="IPR001597">
    <property type="entry name" value="ArAA_b-elim_lyase/Thr_aldolase"/>
</dbReference>
<evidence type="ECO:0000256" key="2">
    <source>
        <dbReference type="ARBA" id="ARBA00006966"/>
    </source>
</evidence>
<dbReference type="KEGG" id="tai:Taci_1535"/>
<accession>D1B6W5</accession>
<dbReference type="Pfam" id="PF01212">
    <property type="entry name" value="Beta_elim_lyase"/>
    <property type="match status" value="1"/>
</dbReference>
<organism evidence="7 8">
    <name type="scientific">Thermanaerovibrio acidaminovorans (strain ATCC 49978 / DSM 6589 / Su883)</name>
    <name type="common">Selenomonas acidaminovorans</name>
    <dbReference type="NCBI Taxonomy" id="525903"/>
    <lineage>
        <taxon>Bacteria</taxon>
        <taxon>Thermotogati</taxon>
        <taxon>Synergistota</taxon>
        <taxon>Synergistia</taxon>
        <taxon>Synergistales</taxon>
        <taxon>Synergistaceae</taxon>
        <taxon>Thermanaerovibrio</taxon>
    </lineage>
</organism>
<comment type="similarity">
    <text evidence="2">Belongs to the threonine aldolase family.</text>
</comment>
<comment type="cofactor">
    <cofactor evidence="1">
        <name>pyridoxal 5'-phosphate</name>
        <dbReference type="ChEBI" id="CHEBI:597326"/>
    </cofactor>
</comment>
<dbReference type="Proteomes" id="UP000002030">
    <property type="component" value="Chromosome"/>
</dbReference>
<dbReference type="HOGENOM" id="CLU_029381_0_2_0"/>
<dbReference type="EnsemblBacteria" id="ACZ19756">
    <property type="protein sequence ID" value="ACZ19756"/>
    <property type="gene ID" value="Taci_1535"/>
</dbReference>
<dbReference type="PATRIC" id="fig|525903.6.peg.1531"/>
<dbReference type="RefSeq" id="WP_012870265.1">
    <property type="nucleotide sequence ID" value="NC_013522.1"/>
</dbReference>
<dbReference type="FunFam" id="3.40.640.10:FF:000030">
    <property type="entry name" value="Low-specificity L-threonine aldolase"/>
    <property type="match status" value="1"/>
</dbReference>
<dbReference type="InterPro" id="IPR015422">
    <property type="entry name" value="PyrdxlP-dep_Trfase_small"/>
</dbReference>
<proteinExistence type="inferred from homology"/>
<dbReference type="PANTHER" id="PTHR48097">
    <property type="entry name" value="L-THREONINE ALDOLASE-RELATED"/>
    <property type="match status" value="1"/>
</dbReference>